<dbReference type="Proteomes" id="UP000186559">
    <property type="component" value="Chromosome"/>
</dbReference>
<accession>A0A1U7D0V2</accession>
<dbReference type="STRING" id="1229727.Ga0080559_TMP975"/>
<dbReference type="KEGG" id="tpro:Ga0080559_TMP975"/>
<organism evidence="1 2">
    <name type="scientific">Salipiger profundus</name>
    <dbReference type="NCBI Taxonomy" id="1229727"/>
    <lineage>
        <taxon>Bacteria</taxon>
        <taxon>Pseudomonadati</taxon>
        <taxon>Pseudomonadota</taxon>
        <taxon>Alphaproteobacteria</taxon>
        <taxon>Rhodobacterales</taxon>
        <taxon>Roseobacteraceae</taxon>
        <taxon>Salipiger</taxon>
    </lineage>
</organism>
<name>A0A1U7D0V2_9RHOB</name>
<evidence type="ECO:0000313" key="1">
    <source>
        <dbReference type="EMBL" id="APX21771.1"/>
    </source>
</evidence>
<gene>
    <name evidence="1" type="ORF">Ga0080559_TMP975</name>
</gene>
<keyword evidence="2" id="KW-1185">Reference proteome</keyword>
<protein>
    <recommendedName>
        <fullName evidence="3">Fructose-bisphosphate aldolase</fullName>
    </recommendedName>
</protein>
<dbReference type="Gene3D" id="3.20.20.70">
    <property type="entry name" value="Aldolase class I"/>
    <property type="match status" value="1"/>
</dbReference>
<evidence type="ECO:0000313" key="2">
    <source>
        <dbReference type="Proteomes" id="UP000186559"/>
    </source>
</evidence>
<reference evidence="1 2" key="1">
    <citation type="submission" date="2016-03" db="EMBL/GenBank/DDBJ databases">
        <title>Deep-sea bacteria in the southern Pacific.</title>
        <authorList>
            <person name="Tang K."/>
        </authorList>
    </citation>
    <scope>NUCLEOTIDE SEQUENCE [LARGE SCALE GENOMIC DNA]</scope>
    <source>
        <strain evidence="1 2">JLT2016</strain>
    </source>
</reference>
<dbReference type="InterPro" id="IPR013785">
    <property type="entry name" value="Aldolase_TIM"/>
</dbReference>
<dbReference type="EMBL" id="CP014796">
    <property type="protein sequence ID" value="APX21771.1"/>
    <property type="molecule type" value="Genomic_DNA"/>
</dbReference>
<proteinExistence type="predicted"/>
<sequence>MGMRRIDEKLAKVASGAYAPRDFILTFAKDADMLRGCSATGHDADGRPRPLAAYRADLQRVIDSDLADIVLTSLSNAETLAETGAYGHSTATPAVRLNDPTDTWRVRGGSYADHPARAFRSARLDAVKPVANLGLYGMTFYNDPAQDHATLAAYSEFRDISRQVAIRHFLQVTDPPFPIDTGEADYAAYRNDIVTRSLAGIPRRERPLFIEVDYHGPAAMEELAGWHPSQLVFGVTGCTGGTTRDCLERLAQAEKYGARVASFSREGFPCEDPVLMLAAMRRVVREGMPSFEAVKVYHDDLRAADLRPNRALQDDVELTSPLLRAHAARAA</sequence>
<evidence type="ECO:0008006" key="3">
    <source>
        <dbReference type="Google" id="ProtNLM"/>
    </source>
</evidence>
<dbReference type="AlphaFoldDB" id="A0A1U7D0V2"/>